<sequence>MVKEARSFDQRTKTWLRKGTWNPVEGQKLIAYINRYGIWNWTQMPKAAGCYIYNIIKLHLYLCSIYIITTTVTTYQNNPYEVYDDVSLSNASQTSNLDYCNNNIATPMPSSSQLSTDTFSSSTSSDPAREIYKSQTIEDNYNNGSSSETLFGEFQNFWEQPFPMDPEGLYTVDDCGTTYTDPGSMESTSQWGFQENTYAFASYCDDGDDLCIFGPIF</sequence>
<evidence type="ECO:0000313" key="1">
    <source>
        <dbReference type="EMBL" id="KAH7569022.1"/>
    </source>
</evidence>
<gene>
    <name evidence="1" type="ORF">JRO89_XS06G0090200</name>
</gene>
<reference evidence="1 2" key="1">
    <citation type="submission" date="2021-02" db="EMBL/GenBank/DDBJ databases">
        <title>Plant Genome Project.</title>
        <authorList>
            <person name="Zhang R.-G."/>
        </authorList>
    </citation>
    <scope>NUCLEOTIDE SEQUENCE [LARGE SCALE GENOMIC DNA]</scope>
    <source>
        <tissue evidence="1">Leaves</tissue>
    </source>
</reference>
<organism evidence="1 2">
    <name type="scientific">Xanthoceras sorbifolium</name>
    <dbReference type="NCBI Taxonomy" id="99658"/>
    <lineage>
        <taxon>Eukaryota</taxon>
        <taxon>Viridiplantae</taxon>
        <taxon>Streptophyta</taxon>
        <taxon>Embryophyta</taxon>
        <taxon>Tracheophyta</taxon>
        <taxon>Spermatophyta</taxon>
        <taxon>Magnoliopsida</taxon>
        <taxon>eudicotyledons</taxon>
        <taxon>Gunneridae</taxon>
        <taxon>Pentapetalae</taxon>
        <taxon>rosids</taxon>
        <taxon>malvids</taxon>
        <taxon>Sapindales</taxon>
        <taxon>Sapindaceae</taxon>
        <taxon>Xanthoceroideae</taxon>
        <taxon>Xanthoceras</taxon>
    </lineage>
</organism>
<dbReference type="Proteomes" id="UP000827721">
    <property type="component" value="Unassembled WGS sequence"/>
</dbReference>
<comment type="caution">
    <text evidence="1">The sequence shown here is derived from an EMBL/GenBank/DDBJ whole genome shotgun (WGS) entry which is preliminary data.</text>
</comment>
<name>A0ABQ8HXR9_9ROSI</name>
<evidence type="ECO:0000313" key="2">
    <source>
        <dbReference type="Proteomes" id="UP000827721"/>
    </source>
</evidence>
<keyword evidence="2" id="KW-1185">Reference proteome</keyword>
<protein>
    <submittedName>
        <fullName evidence="1">Uncharacterized protein</fullName>
    </submittedName>
</protein>
<accession>A0ABQ8HXR9</accession>
<dbReference type="EMBL" id="JAFEMO010000006">
    <property type="protein sequence ID" value="KAH7569022.1"/>
    <property type="molecule type" value="Genomic_DNA"/>
</dbReference>
<proteinExistence type="predicted"/>